<evidence type="ECO:0000256" key="1">
    <source>
        <dbReference type="SAM" id="MobiDB-lite"/>
    </source>
</evidence>
<dbReference type="RefSeq" id="WP_012819878.1">
    <property type="nucleotide sequence ID" value="NZ_UHJL01000001.1"/>
</dbReference>
<name>A0A380RVG6_FIBSU</name>
<proteinExistence type="predicted"/>
<protein>
    <submittedName>
        <fullName evidence="2">Uncharacterized protein</fullName>
    </submittedName>
</protein>
<feature type="region of interest" description="Disordered" evidence="1">
    <location>
        <begin position="41"/>
        <end position="145"/>
    </location>
</feature>
<evidence type="ECO:0000313" key="2">
    <source>
        <dbReference type="EMBL" id="SUQ19563.1"/>
    </source>
</evidence>
<organism evidence="2 3">
    <name type="scientific">Fibrobacter succinogenes</name>
    <name type="common">Bacteroides succinogenes</name>
    <dbReference type="NCBI Taxonomy" id="833"/>
    <lineage>
        <taxon>Bacteria</taxon>
        <taxon>Pseudomonadati</taxon>
        <taxon>Fibrobacterota</taxon>
        <taxon>Fibrobacteria</taxon>
        <taxon>Fibrobacterales</taxon>
        <taxon>Fibrobacteraceae</taxon>
        <taxon>Fibrobacter</taxon>
    </lineage>
</organism>
<gene>
    <name evidence="2" type="ORF">SAMN05661053_0802</name>
</gene>
<evidence type="ECO:0000313" key="3">
    <source>
        <dbReference type="Proteomes" id="UP000255423"/>
    </source>
</evidence>
<dbReference type="EMBL" id="UHJL01000001">
    <property type="protein sequence ID" value="SUQ19563.1"/>
    <property type="molecule type" value="Genomic_DNA"/>
</dbReference>
<reference evidence="2 3" key="1">
    <citation type="submission" date="2017-08" db="EMBL/GenBank/DDBJ databases">
        <authorList>
            <person name="de Groot N.N."/>
        </authorList>
    </citation>
    <scope>NUCLEOTIDE SEQUENCE [LARGE SCALE GENOMIC DNA]</scope>
    <source>
        <strain evidence="2 3">HM2</strain>
    </source>
</reference>
<feature type="compositionally biased region" description="Basic and acidic residues" evidence="1">
    <location>
        <begin position="63"/>
        <end position="82"/>
    </location>
</feature>
<dbReference type="AlphaFoldDB" id="A0A380RVG6"/>
<dbReference type="Proteomes" id="UP000255423">
    <property type="component" value="Unassembled WGS sequence"/>
</dbReference>
<feature type="compositionally biased region" description="Basic and acidic residues" evidence="1">
    <location>
        <begin position="93"/>
        <end position="122"/>
    </location>
</feature>
<feature type="compositionally biased region" description="Low complexity" evidence="1">
    <location>
        <begin position="123"/>
        <end position="145"/>
    </location>
</feature>
<accession>A0A380RVG6</accession>
<sequence length="209" mass="22895">MEIIALALSLLAVILCIVILVKVNKLLTMLRTPIFKKLTPDMNLKPSARRPISAQEMAQRGGNNKENRQNKERPNNNNKDNRNQQQAQAHAPATRDRNEQQQRPERGPRRERRPERPHREANAEAPVAAAEQAAPVAPAAEAPVAEARRPLAPRIPVETPAAPAVEAAPVAPVAEAPAEAAAETAFDPSKVRYGRRNVIKKAPELSEEA</sequence>